<sequence length="326" mass="37830">MPGLDVSTFTTSVDAIFICGFCDKVALSPQMCKNCQKFHCLKCINKRACPKCNEKFINPSEVLLRFYNALVTECPKCKEKLRINEYEDHVKGCKKVDELSTLRIKVAELMTENDQLKKENEWLKRQLNEKEHKKTPVVIEENKQDHQKQEQDHQHINKKHSKHIEPQKKQLDHSKDIPKETPKGNAEEEKKEVKPPVAPRKSDSKPKIPKSAREENKEAKPNGHKFEEKEASPRKQADVSPTTPQKKIFAATVIQRAFRKRDKQKVRAILAERRQERMKNTANRKMNEEIKEAAHNIKNVIKNLPLKDNNKEAKKLAVANKLRAKK</sequence>
<protein>
    <recommendedName>
        <fullName evidence="4">RING-type domain-containing protein</fullName>
    </recommendedName>
</protein>
<dbReference type="AlphaFoldDB" id="A0AAU9IJH1"/>
<organism evidence="2 3">
    <name type="scientific">Blepharisma stoltei</name>
    <dbReference type="NCBI Taxonomy" id="1481888"/>
    <lineage>
        <taxon>Eukaryota</taxon>
        <taxon>Sar</taxon>
        <taxon>Alveolata</taxon>
        <taxon>Ciliophora</taxon>
        <taxon>Postciliodesmatophora</taxon>
        <taxon>Heterotrichea</taxon>
        <taxon>Heterotrichida</taxon>
        <taxon>Blepharismidae</taxon>
        <taxon>Blepharisma</taxon>
    </lineage>
</organism>
<dbReference type="EMBL" id="CAJZBQ010000014">
    <property type="protein sequence ID" value="CAG9315649.1"/>
    <property type="molecule type" value="Genomic_DNA"/>
</dbReference>
<comment type="caution">
    <text evidence="2">The sequence shown here is derived from an EMBL/GenBank/DDBJ whole genome shotgun (WGS) entry which is preliminary data.</text>
</comment>
<evidence type="ECO:0000313" key="2">
    <source>
        <dbReference type="EMBL" id="CAG9315649.1"/>
    </source>
</evidence>
<feature type="region of interest" description="Disordered" evidence="1">
    <location>
        <begin position="127"/>
        <end position="246"/>
    </location>
</feature>
<evidence type="ECO:0000256" key="1">
    <source>
        <dbReference type="SAM" id="MobiDB-lite"/>
    </source>
</evidence>
<keyword evidence="3" id="KW-1185">Reference proteome</keyword>
<gene>
    <name evidence="2" type="ORF">BSTOLATCC_MIC14399</name>
</gene>
<feature type="compositionally biased region" description="Basic and acidic residues" evidence="1">
    <location>
        <begin position="127"/>
        <end position="155"/>
    </location>
</feature>
<dbReference type="Proteomes" id="UP001162131">
    <property type="component" value="Unassembled WGS sequence"/>
</dbReference>
<accession>A0AAU9IJH1</accession>
<evidence type="ECO:0008006" key="4">
    <source>
        <dbReference type="Google" id="ProtNLM"/>
    </source>
</evidence>
<name>A0AAU9IJH1_9CILI</name>
<reference evidence="2" key="1">
    <citation type="submission" date="2021-09" db="EMBL/GenBank/DDBJ databases">
        <authorList>
            <consortium name="AG Swart"/>
            <person name="Singh M."/>
            <person name="Singh A."/>
            <person name="Seah K."/>
            <person name="Emmerich C."/>
        </authorList>
    </citation>
    <scope>NUCLEOTIDE SEQUENCE</scope>
    <source>
        <strain evidence="2">ATCC30299</strain>
    </source>
</reference>
<evidence type="ECO:0000313" key="3">
    <source>
        <dbReference type="Proteomes" id="UP001162131"/>
    </source>
</evidence>
<feature type="compositionally biased region" description="Basic and acidic residues" evidence="1">
    <location>
        <begin position="163"/>
        <end position="237"/>
    </location>
</feature>
<proteinExistence type="predicted"/>